<keyword evidence="2" id="KW-1185">Reference proteome</keyword>
<gene>
    <name evidence="1" type="primary">36</name>
    <name evidence="1" type="ORF">SEA_ARCHIMEDES_36</name>
</gene>
<sequence length="32" mass="3764">MIYDEYAFDLSEPTRTEVYCNGCRVYHAGECQ</sequence>
<dbReference type="Proteomes" id="UP000516653">
    <property type="component" value="Segment"/>
</dbReference>
<dbReference type="EMBL" id="MT771339">
    <property type="protein sequence ID" value="QOC55736.1"/>
    <property type="molecule type" value="Genomic_DNA"/>
</dbReference>
<proteinExistence type="predicted"/>
<accession>A0A7L7SHL6</accession>
<evidence type="ECO:0000313" key="1">
    <source>
        <dbReference type="EMBL" id="QOC55736.1"/>
    </source>
</evidence>
<evidence type="ECO:0000313" key="2">
    <source>
        <dbReference type="Proteomes" id="UP000516653"/>
    </source>
</evidence>
<name>A0A7L7SHL6_9CAUD</name>
<reference evidence="1 2" key="1">
    <citation type="submission" date="2020-07" db="EMBL/GenBank/DDBJ databases">
        <authorList>
            <person name="Buterbaugh K.M."/>
            <person name="Dean A.J."/>
            <person name="Durmis N.D."/>
            <person name="Gonzalez I.M."/>
            <person name="Kowalski E.M."/>
            <person name="Mundorff O.G."/>
            <person name="Vimal D."/>
            <person name="Chamarti P.R."/>
            <person name="Xu J."/>
            <person name="Butela K.A."/>
            <person name="Garlena R.A."/>
            <person name="Russell D.A."/>
            <person name="Pope W.H."/>
            <person name="Jacobs-Sera D."/>
            <person name="Hatfull G.F."/>
        </authorList>
    </citation>
    <scope>NUCLEOTIDE SEQUENCE [LARGE SCALE GENOMIC DNA]</scope>
</reference>
<organism evidence="1 2">
    <name type="scientific">Gordonia phage Archimedes</name>
    <dbReference type="NCBI Taxonomy" id="2759389"/>
    <lineage>
        <taxon>Viruses</taxon>
        <taxon>Duplodnaviria</taxon>
        <taxon>Heunggongvirae</taxon>
        <taxon>Uroviricota</taxon>
        <taxon>Caudoviricetes</taxon>
        <taxon>Archimedesvirus</taxon>
        <taxon>Archimedesvirus archimedes</taxon>
    </lineage>
</organism>
<dbReference type="RefSeq" id="YP_010049645.1">
    <property type="nucleotide sequence ID" value="NC_054392.1"/>
</dbReference>
<protein>
    <submittedName>
        <fullName evidence="1">Uncharacterized protein</fullName>
    </submittedName>
</protein>
<dbReference type="KEGG" id="vg:63742964"/>
<dbReference type="GeneID" id="63742964"/>